<feature type="signal peptide" evidence="2">
    <location>
        <begin position="1"/>
        <end position="21"/>
    </location>
</feature>
<comment type="caution">
    <text evidence="4">The sequence shown here is derived from an EMBL/GenBank/DDBJ whole genome shotgun (WGS) entry which is preliminary data.</text>
</comment>
<evidence type="ECO:0000259" key="3">
    <source>
        <dbReference type="Pfam" id="PF01433"/>
    </source>
</evidence>
<keyword evidence="4" id="KW-0031">Aminopeptidase</keyword>
<dbReference type="PANTHER" id="PTHR11533:SF174">
    <property type="entry name" value="PUROMYCIN-SENSITIVE AMINOPEPTIDASE-RELATED"/>
    <property type="match status" value="1"/>
</dbReference>
<dbReference type="Gene3D" id="1.10.390.10">
    <property type="entry name" value="Neutral Protease Domain 2"/>
    <property type="match status" value="1"/>
</dbReference>
<name>A0ABT6YBD7_9BACT</name>
<evidence type="ECO:0000256" key="2">
    <source>
        <dbReference type="SAM" id="SignalP"/>
    </source>
</evidence>
<accession>A0ABT6YBD7</accession>
<dbReference type="Pfam" id="PF01433">
    <property type="entry name" value="Peptidase_M1"/>
    <property type="match status" value="1"/>
</dbReference>
<proteinExistence type="predicted"/>
<dbReference type="SUPFAM" id="SSF55486">
    <property type="entry name" value="Metalloproteases ('zincins'), catalytic domain"/>
    <property type="match status" value="1"/>
</dbReference>
<dbReference type="EMBL" id="JASHIF010000014">
    <property type="protein sequence ID" value="MDI9860885.1"/>
    <property type="molecule type" value="Genomic_DNA"/>
</dbReference>
<evidence type="ECO:0000313" key="5">
    <source>
        <dbReference type="Proteomes" id="UP001236507"/>
    </source>
</evidence>
<gene>
    <name evidence="4" type="ORF">QM524_16835</name>
</gene>
<dbReference type="CDD" id="cd09604">
    <property type="entry name" value="M1_APN_like"/>
    <property type="match status" value="1"/>
</dbReference>
<feature type="domain" description="Peptidase M1 membrane alanine aminopeptidase" evidence="3">
    <location>
        <begin position="407"/>
        <end position="563"/>
    </location>
</feature>
<dbReference type="InterPro" id="IPR050344">
    <property type="entry name" value="Peptidase_M1_aminopeptidases"/>
</dbReference>
<evidence type="ECO:0000256" key="1">
    <source>
        <dbReference type="SAM" id="MobiDB-lite"/>
    </source>
</evidence>
<keyword evidence="5" id="KW-1185">Reference proteome</keyword>
<dbReference type="InterPro" id="IPR027268">
    <property type="entry name" value="Peptidase_M4/M1_CTD_sf"/>
</dbReference>
<keyword evidence="2" id="KW-0732">Signal</keyword>
<dbReference type="InterPro" id="IPR014782">
    <property type="entry name" value="Peptidase_M1_dom"/>
</dbReference>
<protein>
    <submittedName>
        <fullName evidence="4">M1 family metallopeptidase</fullName>
        <ecNumber evidence="4">3.4.11.-</ecNumber>
    </submittedName>
</protein>
<dbReference type="Proteomes" id="UP001236507">
    <property type="component" value="Unassembled WGS sequence"/>
</dbReference>
<sequence>MKKILLIFSGLVAFSNLGALAQQTANPYNGNKRFEQLGTDLPTPNSYRTASGAPGKDYFQQRADYDIKVELDDIQRKITGSETITYFNNSPDELRYLWLQLDQNLFKEDAIGNTTKTGGLGPQASTAQFKNLTDPKKYGYNITSVRDAKGGNLPYTINNTMMRIDLPTPLKSGASVSFSIDWNYLITEYYGRSGYEYFAKDGNCNYFIAHWFPRMAVYNDVYGWQHKQFLGQGEFTLNFGNYKVAITAPNDHVVGASGELQNPTQVLSAEQLKRMEKAKTATRPVLIVSQEEAEAAEKGKPTGKKTWVYKADNVRDFAFASSRKFIWDAMQVDVEGKKVWAMSLYPKEGNPLWGQYSTMVVAHTLRSYSKHSVAYPYPVAYSCHATSGGGMEYPMISFNGGRPEPDGTYSEATKAGMIGVIIHEVGHNFFPMIINSDERQWSWMDEGLNTFCQYLAEQEWDRDFPSRRGEPQYIVPYMKTDPTQQVPIMSGSDNIMAFGPNAYAKPATALNILRETVMGRELFDAAFKEYARRWAFKQPYPADFFRTMEDASGVDLDWFWRGWFYGVEPVDQSIETVEWFGIDNQSPEQKNAKAKTEAEAKRQTMSNIRNKKDISQTVVEANPDMRDFYNSYDRYATSEADKKRFEQATAGLSDEEKQLMNGNKNFYVVNLKNKGGLPMPVIIKMVFEDGTDEVVRIPAEIWRLNDKDVKKVIPTDKKVAKWVLDPFYEIADINTEDNAFPREPEQPTRFQVFKGQRPSMPNPMQQQKQAAGAVQGAKK</sequence>
<feature type="compositionally biased region" description="Low complexity" evidence="1">
    <location>
        <begin position="765"/>
        <end position="779"/>
    </location>
</feature>
<keyword evidence="4" id="KW-0645">Protease</keyword>
<dbReference type="GO" id="GO:0004177">
    <property type="term" value="F:aminopeptidase activity"/>
    <property type="evidence" value="ECO:0007669"/>
    <property type="project" value="UniProtKB-KW"/>
</dbReference>
<dbReference type="RefSeq" id="WP_166578366.1">
    <property type="nucleotide sequence ID" value="NZ_JASHIF010000014.1"/>
</dbReference>
<reference evidence="4 5" key="1">
    <citation type="submission" date="2023-05" db="EMBL/GenBank/DDBJ databases">
        <title>Novel species of genus Flectobacillus isolated from stream in China.</title>
        <authorList>
            <person name="Lu H."/>
        </authorList>
    </citation>
    <scope>NUCLEOTIDE SEQUENCE [LARGE SCALE GENOMIC DNA]</scope>
    <source>
        <strain evidence="4 5">KCTC 42575</strain>
    </source>
</reference>
<feature type="region of interest" description="Disordered" evidence="1">
    <location>
        <begin position="753"/>
        <end position="779"/>
    </location>
</feature>
<dbReference type="EC" id="3.4.11.-" evidence="4"/>
<evidence type="ECO:0000313" key="4">
    <source>
        <dbReference type="EMBL" id="MDI9860885.1"/>
    </source>
</evidence>
<feature type="chain" id="PRO_5047413176" evidence="2">
    <location>
        <begin position="22"/>
        <end position="779"/>
    </location>
</feature>
<organism evidence="4 5">
    <name type="scientific">Flectobacillus roseus</name>
    <dbReference type="NCBI Taxonomy" id="502259"/>
    <lineage>
        <taxon>Bacteria</taxon>
        <taxon>Pseudomonadati</taxon>
        <taxon>Bacteroidota</taxon>
        <taxon>Cytophagia</taxon>
        <taxon>Cytophagales</taxon>
        <taxon>Flectobacillaceae</taxon>
        <taxon>Flectobacillus</taxon>
    </lineage>
</organism>
<dbReference type="PANTHER" id="PTHR11533">
    <property type="entry name" value="PROTEASE M1 ZINC METALLOPROTEASE"/>
    <property type="match status" value="1"/>
</dbReference>
<keyword evidence="4" id="KW-0378">Hydrolase</keyword>